<evidence type="ECO:0000256" key="6">
    <source>
        <dbReference type="ARBA" id="ARBA00022692"/>
    </source>
</evidence>
<evidence type="ECO:0000259" key="18">
    <source>
        <dbReference type="PROSITE" id="PS51998"/>
    </source>
</evidence>
<organism evidence="19 20">
    <name type="scientific">Collybia nuda</name>
    <dbReference type="NCBI Taxonomy" id="64659"/>
    <lineage>
        <taxon>Eukaryota</taxon>
        <taxon>Fungi</taxon>
        <taxon>Dikarya</taxon>
        <taxon>Basidiomycota</taxon>
        <taxon>Agaricomycotina</taxon>
        <taxon>Agaricomycetes</taxon>
        <taxon>Agaricomycetidae</taxon>
        <taxon>Agaricales</taxon>
        <taxon>Tricholomatineae</taxon>
        <taxon>Clitocybaceae</taxon>
        <taxon>Collybia</taxon>
    </lineage>
</organism>
<protein>
    <recommendedName>
        <fullName evidence="2">chitin synthase</fullName>
        <ecNumber evidence="2">2.4.1.16</ecNumber>
    </recommendedName>
</protein>
<feature type="region of interest" description="Disordered" evidence="15">
    <location>
        <begin position="1780"/>
        <end position="1826"/>
    </location>
</feature>
<evidence type="ECO:0000256" key="8">
    <source>
        <dbReference type="ARBA" id="ARBA00023123"/>
    </source>
</evidence>
<dbReference type="InterPro" id="IPR014876">
    <property type="entry name" value="DEK_C"/>
</dbReference>
<dbReference type="OrthoDB" id="370884at2759"/>
<dbReference type="GO" id="GO:0030428">
    <property type="term" value="C:cell septum"/>
    <property type="evidence" value="ECO:0007669"/>
    <property type="project" value="TreeGrafter"/>
</dbReference>
<dbReference type="SMART" id="SM00242">
    <property type="entry name" value="MYSc"/>
    <property type="match status" value="1"/>
</dbReference>
<dbReference type="PANTHER" id="PTHR22914">
    <property type="entry name" value="CHITIN SYNTHASE"/>
    <property type="match status" value="1"/>
</dbReference>
<dbReference type="Pfam" id="PF08766">
    <property type="entry name" value="DEK_C"/>
    <property type="match status" value="1"/>
</dbReference>
<feature type="binding site" evidence="14">
    <location>
        <begin position="116"/>
        <end position="123"/>
    </location>
    <ligand>
        <name>ATP</name>
        <dbReference type="ChEBI" id="CHEBI:30616"/>
    </ligand>
</feature>
<evidence type="ECO:0000256" key="5">
    <source>
        <dbReference type="ARBA" id="ARBA00022679"/>
    </source>
</evidence>
<feature type="domain" description="Myosin motor" evidence="17">
    <location>
        <begin position="16"/>
        <end position="767"/>
    </location>
</feature>
<comment type="subcellular location">
    <subcellularLocation>
        <location evidence="1">Cell membrane</location>
        <topology evidence="1">Multi-pass membrane protein</topology>
    </subcellularLocation>
</comment>
<dbReference type="GO" id="GO:0016459">
    <property type="term" value="C:myosin complex"/>
    <property type="evidence" value="ECO:0007669"/>
    <property type="project" value="UniProtKB-KW"/>
</dbReference>
<dbReference type="CDD" id="cd14879">
    <property type="entry name" value="MYSc_Myo17"/>
    <property type="match status" value="1"/>
</dbReference>
<feature type="transmembrane region" description="Helical" evidence="16">
    <location>
        <begin position="1647"/>
        <end position="1668"/>
    </location>
</feature>
<keyword evidence="9 16" id="KW-0472">Membrane</keyword>
<dbReference type="EC" id="2.4.1.16" evidence="2"/>
<reference evidence="19" key="1">
    <citation type="submission" date="2020-11" db="EMBL/GenBank/DDBJ databases">
        <authorList>
            <consortium name="DOE Joint Genome Institute"/>
            <person name="Ahrendt S."/>
            <person name="Riley R."/>
            <person name="Andreopoulos W."/>
            <person name="Labutti K."/>
            <person name="Pangilinan J."/>
            <person name="Ruiz-Duenas F.J."/>
            <person name="Barrasa J.M."/>
            <person name="Sanchez-Garcia M."/>
            <person name="Camarero S."/>
            <person name="Miyauchi S."/>
            <person name="Serrano A."/>
            <person name="Linde D."/>
            <person name="Babiker R."/>
            <person name="Drula E."/>
            <person name="Ayuso-Fernandez I."/>
            <person name="Pacheco R."/>
            <person name="Padilla G."/>
            <person name="Ferreira P."/>
            <person name="Barriuso J."/>
            <person name="Kellner H."/>
            <person name="Castanera R."/>
            <person name="Alfaro M."/>
            <person name="Ramirez L."/>
            <person name="Pisabarro A.G."/>
            <person name="Kuo A."/>
            <person name="Tritt A."/>
            <person name="Lipzen A."/>
            <person name="He G."/>
            <person name="Yan M."/>
            <person name="Ng V."/>
            <person name="Cullen D."/>
            <person name="Martin F."/>
            <person name="Rosso M.-N."/>
            <person name="Henrissat B."/>
            <person name="Hibbett D."/>
            <person name="Martinez A.T."/>
            <person name="Grigoriev I.V."/>
        </authorList>
    </citation>
    <scope>NUCLEOTIDE SEQUENCE</scope>
    <source>
        <strain evidence="19">CBS 247.69</strain>
    </source>
</reference>
<feature type="domain" description="DEK-C" evidence="18">
    <location>
        <begin position="1853"/>
        <end position="1908"/>
    </location>
</feature>
<keyword evidence="6 16" id="KW-0812">Transmembrane</keyword>
<proteinExistence type="inferred from homology"/>
<dbReference type="PROSITE" id="PS51998">
    <property type="entry name" value="DEK_C"/>
    <property type="match status" value="1"/>
</dbReference>
<dbReference type="PROSITE" id="PS51456">
    <property type="entry name" value="MYOSIN_MOTOR"/>
    <property type="match status" value="1"/>
</dbReference>
<feature type="region of interest" description="Disordered" evidence="15">
    <location>
        <begin position="850"/>
        <end position="875"/>
    </location>
</feature>
<evidence type="ECO:0000256" key="3">
    <source>
        <dbReference type="ARBA" id="ARBA00022475"/>
    </source>
</evidence>
<dbReference type="GO" id="GO:0005524">
    <property type="term" value="F:ATP binding"/>
    <property type="evidence" value="ECO:0007669"/>
    <property type="project" value="UniProtKB-UniRule"/>
</dbReference>
<gene>
    <name evidence="19" type="ORF">BDZ94DRAFT_1323129</name>
</gene>
<dbReference type="SUPFAM" id="SSF53448">
    <property type="entry name" value="Nucleotide-diphospho-sugar transferases"/>
    <property type="match status" value="1"/>
</dbReference>
<dbReference type="PRINTS" id="PR00193">
    <property type="entry name" value="MYOSINHEAVY"/>
</dbReference>
<keyword evidence="20" id="KW-1185">Reference proteome</keyword>
<dbReference type="Pfam" id="PF00063">
    <property type="entry name" value="Myosin_head"/>
    <property type="match status" value="1"/>
</dbReference>
<dbReference type="Gene3D" id="1.10.10.60">
    <property type="entry name" value="Homeodomain-like"/>
    <property type="match status" value="1"/>
</dbReference>
<feature type="transmembrane region" description="Helical" evidence="16">
    <location>
        <begin position="1675"/>
        <end position="1698"/>
    </location>
</feature>
<dbReference type="InterPro" id="IPR027417">
    <property type="entry name" value="P-loop_NTPase"/>
</dbReference>
<dbReference type="GO" id="GO:0004100">
    <property type="term" value="F:chitin synthase activity"/>
    <property type="evidence" value="ECO:0007669"/>
    <property type="project" value="UniProtKB-EC"/>
</dbReference>
<keyword evidence="12 14" id="KW-0009">Actin-binding</keyword>
<evidence type="ECO:0000313" key="20">
    <source>
        <dbReference type="Proteomes" id="UP000807353"/>
    </source>
</evidence>
<evidence type="ECO:0000256" key="14">
    <source>
        <dbReference type="PROSITE-ProRule" id="PRU00782"/>
    </source>
</evidence>
<keyword evidence="10 14" id="KW-0505">Motor protein</keyword>
<dbReference type="GO" id="GO:0005886">
    <property type="term" value="C:plasma membrane"/>
    <property type="evidence" value="ECO:0007669"/>
    <property type="project" value="UniProtKB-SubCell"/>
</dbReference>
<keyword evidence="5" id="KW-0808">Transferase</keyword>
<feature type="transmembrane region" description="Helical" evidence="16">
    <location>
        <begin position="923"/>
        <end position="942"/>
    </location>
</feature>
<evidence type="ECO:0000256" key="15">
    <source>
        <dbReference type="SAM" id="MobiDB-lite"/>
    </source>
</evidence>
<dbReference type="SUPFAM" id="SSF52540">
    <property type="entry name" value="P-loop containing nucleoside triphosphate hydrolases"/>
    <property type="match status" value="1"/>
</dbReference>
<dbReference type="InterPro" id="IPR036961">
    <property type="entry name" value="Kinesin_motor_dom_sf"/>
</dbReference>
<keyword evidence="14" id="KW-0547">Nucleotide-binding</keyword>
<evidence type="ECO:0000256" key="13">
    <source>
        <dbReference type="ARBA" id="ARBA00048014"/>
    </source>
</evidence>
<evidence type="ECO:0000256" key="10">
    <source>
        <dbReference type="ARBA" id="ARBA00023175"/>
    </source>
</evidence>
<dbReference type="InterPro" id="IPR004835">
    <property type="entry name" value="Chitin_synth"/>
</dbReference>
<dbReference type="Gene3D" id="1.20.120.720">
    <property type="entry name" value="Myosin VI head, motor domain, U50 subdomain"/>
    <property type="match status" value="1"/>
</dbReference>
<evidence type="ECO:0000256" key="11">
    <source>
        <dbReference type="ARBA" id="ARBA00023180"/>
    </source>
</evidence>
<feature type="compositionally biased region" description="Acidic residues" evidence="15">
    <location>
        <begin position="618"/>
        <end position="628"/>
    </location>
</feature>
<dbReference type="PANTHER" id="PTHR22914:SF45">
    <property type="entry name" value="CHITIN SYNTHASE"/>
    <property type="match status" value="1"/>
</dbReference>
<feature type="compositionally biased region" description="Polar residues" evidence="15">
    <location>
        <begin position="1803"/>
        <end position="1812"/>
    </location>
</feature>
<dbReference type="GO" id="GO:0003779">
    <property type="term" value="F:actin binding"/>
    <property type="evidence" value="ECO:0007669"/>
    <property type="project" value="UniProtKB-KW"/>
</dbReference>
<keyword evidence="7 16" id="KW-1133">Transmembrane helix</keyword>
<feature type="region of interest" description="Disordered" evidence="15">
    <location>
        <begin position="612"/>
        <end position="636"/>
    </location>
</feature>
<evidence type="ECO:0000256" key="16">
    <source>
        <dbReference type="SAM" id="Phobius"/>
    </source>
</evidence>
<dbReference type="InterPro" id="IPR036037">
    <property type="entry name" value="MYSc_Myo17"/>
</dbReference>
<dbReference type="Gene3D" id="3.40.850.10">
    <property type="entry name" value="Kinesin motor domain"/>
    <property type="match status" value="1"/>
</dbReference>
<evidence type="ECO:0000256" key="12">
    <source>
        <dbReference type="ARBA" id="ARBA00023203"/>
    </source>
</evidence>
<dbReference type="SUPFAM" id="SSF109715">
    <property type="entry name" value="DEK C-terminal domain"/>
    <property type="match status" value="1"/>
</dbReference>
<dbReference type="InterPro" id="IPR001609">
    <property type="entry name" value="Myosin_head_motor_dom-like"/>
</dbReference>
<dbReference type="Gene3D" id="1.20.58.530">
    <property type="match status" value="1"/>
</dbReference>
<feature type="transmembrane region" description="Helical" evidence="16">
    <location>
        <begin position="1222"/>
        <end position="1244"/>
    </location>
</feature>
<dbReference type="Gene3D" id="1.10.10.820">
    <property type="match status" value="1"/>
</dbReference>
<dbReference type="GO" id="GO:0003774">
    <property type="term" value="F:cytoskeletal motor activity"/>
    <property type="evidence" value="ECO:0007669"/>
    <property type="project" value="UniProtKB-UniRule"/>
</dbReference>
<keyword evidence="4" id="KW-0328">Glycosyltransferase</keyword>
<name>A0A9P5Y335_9AGAR</name>
<dbReference type="Pfam" id="PF03142">
    <property type="entry name" value="Chitin_synth_2"/>
    <property type="match status" value="1"/>
</dbReference>
<dbReference type="Proteomes" id="UP000807353">
    <property type="component" value="Unassembled WGS sequence"/>
</dbReference>
<feature type="transmembrane region" description="Helical" evidence="16">
    <location>
        <begin position="1620"/>
        <end position="1641"/>
    </location>
</feature>
<feature type="region of interest" description="Actin-binding" evidence="14">
    <location>
        <begin position="646"/>
        <end position="668"/>
    </location>
</feature>
<accession>A0A9P5Y335</accession>
<dbReference type="InterPro" id="IPR029044">
    <property type="entry name" value="Nucleotide-diphossugar_trans"/>
</dbReference>
<evidence type="ECO:0000256" key="7">
    <source>
        <dbReference type="ARBA" id="ARBA00022989"/>
    </source>
</evidence>
<comment type="caution">
    <text evidence="19">The sequence shown here is derived from an EMBL/GenBank/DDBJ whole genome shotgun (WGS) entry which is preliminary data.</text>
</comment>
<dbReference type="GO" id="GO:0031505">
    <property type="term" value="P:fungal-type cell wall organization"/>
    <property type="evidence" value="ECO:0007669"/>
    <property type="project" value="TreeGrafter"/>
</dbReference>
<keyword evidence="3" id="KW-1003">Cell membrane</keyword>
<comment type="similarity">
    <text evidence="14">Belongs to the TRAFAC class myosin-kinesin ATPase superfamily. Myosin family.</text>
</comment>
<feature type="compositionally biased region" description="Basic and acidic residues" evidence="15">
    <location>
        <begin position="850"/>
        <end position="871"/>
    </location>
</feature>
<evidence type="ECO:0000256" key="4">
    <source>
        <dbReference type="ARBA" id="ARBA00022676"/>
    </source>
</evidence>
<dbReference type="GO" id="GO:0006031">
    <property type="term" value="P:chitin biosynthetic process"/>
    <property type="evidence" value="ECO:0007669"/>
    <property type="project" value="TreeGrafter"/>
</dbReference>
<evidence type="ECO:0000256" key="1">
    <source>
        <dbReference type="ARBA" id="ARBA00004651"/>
    </source>
</evidence>
<dbReference type="EMBL" id="MU150279">
    <property type="protein sequence ID" value="KAF9461794.1"/>
    <property type="molecule type" value="Genomic_DNA"/>
</dbReference>
<sequence length="1911" mass="214721">MNRQSSTTMSAHQRMEAVTDLTNLSPVSDDIIVACIRERFMSDNIYTNIGSSALVALNPHKYVSSNADSILHKYAGEYRDTSEHKQRLPPHIFQMANNAYYHMKRTTQDQCIVFSGETGSGKSENRRLAIKTLLELSVSNPGKKGSKLATQVPASEFVLETFGNARTLFNPNASRFGKYTELQFSERGRLTGIKTLDYYLERNRVAGAPSGERNFHIFYYLVAGASPEERQHLHLLDKTTYRYLGQRGAGGRPNGGRDDDQMRFDQLKVALKTIGLSKRHVAQTCQLIAAILHLGNLEFTIDRSRNEDAAVVRNTELLEIVADFLGIQPSALESALSYKTKLVKKELCTVFLDPDGASDNRDDLAKTLYSLLFAWLNEHINQRLCRDDFSTFIGLFDLPGPQNMTSRANSLDQFCINFANERLQNWTQKRLFESHVDEYNTEGISRFVPNVTFFDNSECIRLLQNKPGGLIHIMDDQARRAPKKTDHTMVEAFQKRWGNHTSFKTGSMDRSGFPTFTISHFNGPVTYSAEAFLERNLDALNPDFVSLLRGGTDHSEGSGSNNPFIKGLFSAKAIATQAHPRNEDTIVAAQQPIKPMRAPSTRRKNTIKRMPTLKEGADLDDVKEDEEAAPSSGGSPCVAGEFKSALDTLFETLNETQSWYVFCVNPNDSQLPNQLEGRSVKGQVRSVGLVEIAKRNVNVFEVGMTPDEFCDRYKTGLEMGNVTEGSATERVQQARTTFGLTDRDLVIGQHKVFLSHIAFHTFEDQLRSQDVEEQKRNRIRDAEAEAGLDPRGIADPYAPYLSPGLDAPEGSPWAGGYNDAYNTSNQALPLVSNASPFQRADMYDDDYDENKSLRSDDFDGRSRFTSQREDTMSNFGSESYAPSRNMFQNADTKGLMEKEVLPGEIHEGETTEVLKESSARRKWVALCWMLTFWVPTPLLTHVGRMKRMDVRQAWREKLALNILIWFMCGCAIFIIAVLGVLICPTEYVFNTAELASHSAVLDPGNVLTAIRGEVFDLTGIAQTHFRIIGVIPTKAILKYGGQVADNIFPVQVSALCDGIDGNVSPYVKLDSRNITDPNAVYHDFRAWTNDSRPDWYFERMVQMRYSSRRGFLGYTPKEIRNMAVNGRSVAVYNGLVYDVTNYLRNPPALEAPSGTVVDPSTPTSFMHGAVLDVFKFSGGGDVTKQLDNLNIDKVILARQKVCLRNLFTIGKVDNRQSTQCQFATYLLLSLSVLMVSVIGFKFLASVNFGAARAPEDHDKFVICQVPCYTEGDSSLRRTIDSLAQMKYDDKRKLLLVICDGMIVGSGNDRPTPRIVLDILGADPNLDPEPLSFLSLGEGAKQHNMGKVYSGLYECSGHVVPYMVVVKVGKPSERSRPGNRGKRDSQMLVMHFLNKVHFNAPMNPLELEMYHQIKNVIGVNPTFYEYLFMVDADTTVDPFSINRLISAMIHDKKLLGVCGETELANAKQSLITMMQVYEYFISHHMAKAFESLFGSVTCLPGCFTLYRIRTPDTHKPLLISNQMIEDYSENRVDTLHMKNLLHLGEDRYLTTLLLKHFPSFKTQFVRDAHAYTVAPDDWKVLLSQRRRWINSTVHNLGELIFLEQLCGFCCFSMRFVVMMDLLSTLTQPVTVAYIAYLIYLTAGLGKAIPQLALIMIAAIYGVQALVFVLRRKWDMIGWMIFYIIAIPAFSFLLPLYSFWKMDDFSWGATRLVLGESGKKMIVHDEGKFDSRAIPLKSWSDYENELWDKESNHSIGSWVPPVKSKEGYAESHTVSIYGRETHYDPRSYSPAPSQVGMYPPPGYQSGRNTPQSTLRPLGDPNLLYQPAPSRPVTNFLDIPIPTTGSPDHFNLSSGEPSDAELEQAVQNVLRGADLNSVTKREIRRQLEEHFGMDLTARKASINSAIDRVLLSQV</sequence>
<evidence type="ECO:0000256" key="9">
    <source>
        <dbReference type="ARBA" id="ARBA00023136"/>
    </source>
</evidence>
<comment type="catalytic activity">
    <reaction evidence="13">
        <text>[(1-&gt;4)-N-acetyl-beta-D-glucosaminyl](n) + UDP-N-acetyl-alpha-D-glucosamine = [(1-&gt;4)-N-acetyl-beta-D-glucosaminyl](n+1) + UDP + H(+)</text>
        <dbReference type="Rhea" id="RHEA:16637"/>
        <dbReference type="Rhea" id="RHEA-COMP:9593"/>
        <dbReference type="Rhea" id="RHEA-COMP:9595"/>
        <dbReference type="ChEBI" id="CHEBI:15378"/>
        <dbReference type="ChEBI" id="CHEBI:17029"/>
        <dbReference type="ChEBI" id="CHEBI:57705"/>
        <dbReference type="ChEBI" id="CHEBI:58223"/>
        <dbReference type="EC" id="2.4.1.16"/>
    </reaction>
</comment>
<keyword evidence="8 14" id="KW-0518">Myosin</keyword>
<feature type="region of interest" description="Disordered" evidence="15">
    <location>
        <begin position="781"/>
        <end position="804"/>
    </location>
</feature>
<feature type="transmembrane region" description="Helical" evidence="16">
    <location>
        <begin position="962"/>
        <end position="982"/>
    </location>
</feature>
<evidence type="ECO:0000313" key="19">
    <source>
        <dbReference type="EMBL" id="KAF9461794.1"/>
    </source>
</evidence>
<evidence type="ECO:0000259" key="17">
    <source>
        <dbReference type="PROSITE" id="PS51456"/>
    </source>
</evidence>
<keyword evidence="14" id="KW-0067">ATP-binding</keyword>
<evidence type="ECO:0000256" key="2">
    <source>
        <dbReference type="ARBA" id="ARBA00012543"/>
    </source>
</evidence>
<keyword evidence="11" id="KW-0325">Glycoprotein</keyword>